<comment type="caution">
    <text evidence="2">The sequence shown here is derived from an EMBL/GenBank/DDBJ whole genome shotgun (WGS) entry which is preliminary data.</text>
</comment>
<feature type="compositionally biased region" description="Polar residues" evidence="1">
    <location>
        <begin position="87"/>
        <end position="105"/>
    </location>
</feature>
<gene>
    <name evidence="2" type="ORF">H9646_16725</name>
</gene>
<keyword evidence="3" id="KW-1185">Reference proteome</keyword>
<feature type="region of interest" description="Disordered" evidence="1">
    <location>
        <begin position="84"/>
        <end position="139"/>
    </location>
</feature>
<name>A0ABR8SF62_9BURK</name>
<reference evidence="2 3" key="1">
    <citation type="submission" date="2020-08" db="EMBL/GenBank/DDBJ databases">
        <title>A Genomic Blueprint of the Chicken Gut Microbiome.</title>
        <authorList>
            <person name="Gilroy R."/>
            <person name="Ravi A."/>
            <person name="Getino M."/>
            <person name="Pursley I."/>
            <person name="Horton D.L."/>
            <person name="Alikhan N.-F."/>
            <person name="Baker D."/>
            <person name="Gharbi K."/>
            <person name="Hall N."/>
            <person name="Watson M."/>
            <person name="Adriaenssens E.M."/>
            <person name="Foster-Nyarko E."/>
            <person name="Jarju S."/>
            <person name="Secka A."/>
            <person name="Antonio M."/>
            <person name="Oren A."/>
            <person name="Chaudhuri R."/>
            <person name="La Ragione R.M."/>
            <person name="Hildebrand F."/>
            <person name="Pallen M.J."/>
        </authorList>
    </citation>
    <scope>NUCLEOTIDE SEQUENCE [LARGE SCALE GENOMIC DNA]</scope>
    <source>
        <strain evidence="2 3">Sa2CVA6</strain>
    </source>
</reference>
<evidence type="ECO:0000313" key="2">
    <source>
        <dbReference type="EMBL" id="MBD7962116.1"/>
    </source>
</evidence>
<proteinExistence type="predicted"/>
<accession>A0ABR8SF62</accession>
<sequence length="139" mass="15088">MNKLINPTLKAKRQAFADFLAHSAPFLGEEATEALNDLVHATTETGKAGSLTLTIKMKPIGGKAGQMELETDVKAKLPAPTKGKTILFTTTDNNLQRQDPRQQTLDGVRDVSQESTAQQQKELRQPEQRPAAAPLRAVG</sequence>
<dbReference type="RefSeq" id="WP_191724529.1">
    <property type="nucleotide sequence ID" value="NZ_JACSQK010000009.1"/>
</dbReference>
<dbReference type="Proteomes" id="UP000634919">
    <property type="component" value="Unassembled WGS sequence"/>
</dbReference>
<dbReference type="EMBL" id="JACSQK010000009">
    <property type="protein sequence ID" value="MBD7962116.1"/>
    <property type="molecule type" value="Genomic_DNA"/>
</dbReference>
<evidence type="ECO:0000313" key="3">
    <source>
        <dbReference type="Proteomes" id="UP000634919"/>
    </source>
</evidence>
<evidence type="ECO:0000256" key="1">
    <source>
        <dbReference type="SAM" id="MobiDB-lite"/>
    </source>
</evidence>
<protein>
    <submittedName>
        <fullName evidence="2">Uncharacterized protein</fullName>
    </submittedName>
</protein>
<organism evidence="2 3">
    <name type="scientific">Comamonas avium</name>
    <dbReference type="NCBI Taxonomy" id="2762231"/>
    <lineage>
        <taxon>Bacteria</taxon>
        <taxon>Pseudomonadati</taxon>
        <taxon>Pseudomonadota</taxon>
        <taxon>Betaproteobacteria</taxon>
        <taxon>Burkholderiales</taxon>
        <taxon>Comamonadaceae</taxon>
        <taxon>Comamonas</taxon>
    </lineage>
</organism>